<dbReference type="EMBL" id="PGTN01000117">
    <property type="protein sequence ID" value="PJF46639.1"/>
    <property type="molecule type" value="Genomic_DNA"/>
</dbReference>
<dbReference type="PANTHER" id="PTHR43383:SF2">
    <property type="entry name" value="AMIDOHYDROLASE 2 FAMILY PROTEIN"/>
    <property type="match status" value="1"/>
</dbReference>
<gene>
    <name evidence="2" type="ORF">CUN48_12770</name>
</gene>
<evidence type="ECO:0000259" key="1">
    <source>
        <dbReference type="Pfam" id="PF04909"/>
    </source>
</evidence>
<proteinExistence type="predicted"/>
<feature type="domain" description="Amidohydrolase-related" evidence="1">
    <location>
        <begin position="164"/>
        <end position="371"/>
    </location>
</feature>
<dbReference type="InterPro" id="IPR006680">
    <property type="entry name" value="Amidohydro-rel"/>
</dbReference>
<dbReference type="InterPro" id="IPR032466">
    <property type="entry name" value="Metal_Hydrolase"/>
</dbReference>
<sequence>MDLTHIRILDHHAHNLLTPEAMAGFTLTAAFTEGYAQEIVSQHVRETLFFKRSLRQLAEALDCAPTLEGLLDAREQLGYEQIAQTLFDAGGFAALLLDDGFMPDRIMPTAWHNRFAPTYRFIRIEHLAAQLIAQHARWPMFAEAFRAALEARGSDVVGFKSIIAYRTGLGIAPPEEDAAQQCFGELRAQAERGLPVRIAHPPLNHWLVWTMMIIAARDGVPVQFHTGFGDPDLDLRMANPLHLRPLFEHAPFRGAPVVLLHASYPFTREAGYLAAVYPNAYLDLGLALPYLSRAGMRFAVRAALELAPLSKIMFSTDAHLIPETFYLGARCGREIIADVLSQTIADGDLSAAEADAAALDILHRNAARLYFGQEHIGPA</sequence>
<protein>
    <submittedName>
        <fullName evidence="2">Amidohydrolase</fullName>
    </submittedName>
</protein>
<comment type="caution">
    <text evidence="2">The sequence shown here is derived from an EMBL/GenBank/DDBJ whole genome shotgun (WGS) entry which is preliminary data.</text>
</comment>
<keyword evidence="2" id="KW-0378">Hydrolase</keyword>
<evidence type="ECO:0000313" key="3">
    <source>
        <dbReference type="Proteomes" id="UP000230790"/>
    </source>
</evidence>
<evidence type="ECO:0000313" key="2">
    <source>
        <dbReference type="EMBL" id="PJF46639.1"/>
    </source>
</evidence>
<dbReference type="Proteomes" id="UP000230790">
    <property type="component" value="Unassembled WGS sequence"/>
</dbReference>
<name>A0A2M8QA16_9CHLR</name>
<dbReference type="PANTHER" id="PTHR43383">
    <property type="entry name" value="NODULIN 6"/>
    <property type="match status" value="1"/>
</dbReference>
<dbReference type="Pfam" id="PF04909">
    <property type="entry name" value="Amidohydro_2"/>
    <property type="match status" value="1"/>
</dbReference>
<reference evidence="2 3" key="1">
    <citation type="submission" date="2017-11" db="EMBL/GenBank/DDBJ databases">
        <title>Evolution of Phototrophy in the Chloroflexi Phylum Driven by Horizontal Gene Transfer.</title>
        <authorList>
            <person name="Ward L.M."/>
            <person name="Hemp J."/>
            <person name="Shih P.M."/>
            <person name="Mcglynn S.E."/>
            <person name="Fischer W."/>
        </authorList>
    </citation>
    <scope>NUCLEOTIDE SEQUENCE [LARGE SCALE GENOMIC DNA]</scope>
    <source>
        <strain evidence="2">JP3_7</strain>
    </source>
</reference>
<dbReference type="AlphaFoldDB" id="A0A2M8QA16"/>
<accession>A0A2M8QA16</accession>
<dbReference type="Gene3D" id="3.20.20.140">
    <property type="entry name" value="Metal-dependent hydrolases"/>
    <property type="match status" value="1"/>
</dbReference>
<organism evidence="2 3">
    <name type="scientific">Candidatus Thermofonsia Clade 3 bacterium</name>
    <dbReference type="NCBI Taxonomy" id="2364212"/>
    <lineage>
        <taxon>Bacteria</taxon>
        <taxon>Bacillati</taxon>
        <taxon>Chloroflexota</taxon>
        <taxon>Candidatus Thermofontia</taxon>
        <taxon>Candidatus Thermofonsia Clade 3</taxon>
    </lineage>
</organism>
<dbReference type="GO" id="GO:0016787">
    <property type="term" value="F:hydrolase activity"/>
    <property type="evidence" value="ECO:0007669"/>
    <property type="project" value="UniProtKB-KW"/>
</dbReference>
<dbReference type="SUPFAM" id="SSF51556">
    <property type="entry name" value="Metallo-dependent hydrolases"/>
    <property type="match status" value="1"/>
</dbReference>